<organism evidence="2 3">
    <name type="scientific">Stylosanthes scabra</name>
    <dbReference type="NCBI Taxonomy" id="79078"/>
    <lineage>
        <taxon>Eukaryota</taxon>
        <taxon>Viridiplantae</taxon>
        <taxon>Streptophyta</taxon>
        <taxon>Embryophyta</taxon>
        <taxon>Tracheophyta</taxon>
        <taxon>Spermatophyta</taxon>
        <taxon>Magnoliopsida</taxon>
        <taxon>eudicotyledons</taxon>
        <taxon>Gunneridae</taxon>
        <taxon>Pentapetalae</taxon>
        <taxon>rosids</taxon>
        <taxon>fabids</taxon>
        <taxon>Fabales</taxon>
        <taxon>Fabaceae</taxon>
        <taxon>Papilionoideae</taxon>
        <taxon>50 kb inversion clade</taxon>
        <taxon>dalbergioids sensu lato</taxon>
        <taxon>Dalbergieae</taxon>
        <taxon>Pterocarpus clade</taxon>
        <taxon>Stylosanthes</taxon>
    </lineage>
</organism>
<keyword evidence="3" id="KW-1185">Reference proteome</keyword>
<protein>
    <submittedName>
        <fullName evidence="2">Uncharacterized protein</fullName>
    </submittedName>
</protein>
<dbReference type="EMBL" id="JASCZI010031822">
    <property type="protein sequence ID" value="MED6127492.1"/>
    <property type="molecule type" value="Genomic_DNA"/>
</dbReference>
<reference evidence="2 3" key="1">
    <citation type="journal article" date="2023" name="Plants (Basel)">
        <title>Bridging the Gap: Combining Genomics and Transcriptomics Approaches to Understand Stylosanthes scabra, an Orphan Legume from the Brazilian Caatinga.</title>
        <authorList>
            <person name="Ferreira-Neto J.R.C."/>
            <person name="da Silva M.D."/>
            <person name="Binneck E."/>
            <person name="de Melo N.F."/>
            <person name="da Silva R.H."/>
            <person name="de Melo A.L.T.M."/>
            <person name="Pandolfi V."/>
            <person name="Bustamante F.O."/>
            <person name="Brasileiro-Vidal A.C."/>
            <person name="Benko-Iseppon A.M."/>
        </authorList>
    </citation>
    <scope>NUCLEOTIDE SEQUENCE [LARGE SCALE GENOMIC DNA]</scope>
    <source>
        <tissue evidence="2">Leaves</tissue>
    </source>
</reference>
<feature type="compositionally biased region" description="Polar residues" evidence="1">
    <location>
        <begin position="153"/>
        <end position="170"/>
    </location>
</feature>
<feature type="compositionally biased region" description="Acidic residues" evidence="1">
    <location>
        <begin position="78"/>
        <end position="99"/>
    </location>
</feature>
<feature type="region of interest" description="Disordered" evidence="1">
    <location>
        <begin position="151"/>
        <end position="171"/>
    </location>
</feature>
<comment type="caution">
    <text evidence="2">The sequence shown here is derived from an EMBL/GenBank/DDBJ whole genome shotgun (WGS) entry which is preliminary data.</text>
</comment>
<gene>
    <name evidence="2" type="ORF">PIB30_088582</name>
</gene>
<evidence type="ECO:0000313" key="3">
    <source>
        <dbReference type="Proteomes" id="UP001341840"/>
    </source>
</evidence>
<dbReference type="Proteomes" id="UP001341840">
    <property type="component" value="Unassembled WGS sequence"/>
</dbReference>
<feature type="region of interest" description="Disordered" evidence="1">
    <location>
        <begin position="1"/>
        <end position="105"/>
    </location>
</feature>
<sequence>MLPAEGGPDSGETSISTEEADNLRRSKKRLRNDDGTEATQVGKKPNESHEEEKENQPHQRSYASMFKDSDFVYSMSFDSEEEDDSLESEVDSDYENDFEYSDREEGRRDLPIEYYDNDTLRALGDSIGKTLKVEGTRSGSRFTTLKVSKENLQDGSENGDNGLHANSTASGDKVQKVFHTGSEMRRDHGKNVIENEDACDTQSFETHVPETEMEKKKRLVRGIPMLSHLGRRQIELKAIIW</sequence>
<evidence type="ECO:0000256" key="1">
    <source>
        <dbReference type="SAM" id="MobiDB-lite"/>
    </source>
</evidence>
<accession>A0ABU6RTN9</accession>
<feature type="compositionally biased region" description="Basic and acidic residues" evidence="1">
    <location>
        <begin position="44"/>
        <end position="57"/>
    </location>
</feature>
<proteinExistence type="predicted"/>
<evidence type="ECO:0000313" key="2">
    <source>
        <dbReference type="EMBL" id="MED6127492.1"/>
    </source>
</evidence>
<name>A0ABU6RTN9_9FABA</name>